<comment type="catalytic activity">
    <reaction evidence="7 8">
        <text>tRNA(Trp) + L-tryptophan + ATP = L-tryptophyl-tRNA(Trp) + AMP + diphosphate + H(+)</text>
        <dbReference type="Rhea" id="RHEA:24080"/>
        <dbReference type="Rhea" id="RHEA-COMP:9671"/>
        <dbReference type="Rhea" id="RHEA-COMP:9705"/>
        <dbReference type="ChEBI" id="CHEBI:15378"/>
        <dbReference type="ChEBI" id="CHEBI:30616"/>
        <dbReference type="ChEBI" id="CHEBI:33019"/>
        <dbReference type="ChEBI" id="CHEBI:57912"/>
        <dbReference type="ChEBI" id="CHEBI:78442"/>
        <dbReference type="ChEBI" id="CHEBI:78535"/>
        <dbReference type="ChEBI" id="CHEBI:456215"/>
        <dbReference type="EC" id="6.1.1.2"/>
    </reaction>
</comment>
<comment type="subcellular location">
    <subcellularLocation>
        <location evidence="8">Cytoplasm</location>
    </subcellularLocation>
</comment>
<accession>A0A1F7JCV4</accession>
<comment type="subunit">
    <text evidence="8">Homodimer.</text>
</comment>
<dbReference type="HAMAP" id="MF_00140_B">
    <property type="entry name" value="Trp_tRNA_synth_B"/>
    <property type="match status" value="1"/>
</dbReference>
<dbReference type="GO" id="GO:0005524">
    <property type="term" value="F:ATP binding"/>
    <property type="evidence" value="ECO:0007669"/>
    <property type="project" value="UniProtKB-UniRule"/>
</dbReference>
<evidence type="ECO:0000256" key="5">
    <source>
        <dbReference type="ARBA" id="ARBA00022917"/>
    </source>
</evidence>
<evidence type="ECO:0000256" key="4">
    <source>
        <dbReference type="ARBA" id="ARBA00022840"/>
    </source>
</evidence>
<dbReference type="GO" id="GO:0005829">
    <property type="term" value="C:cytosol"/>
    <property type="evidence" value="ECO:0007669"/>
    <property type="project" value="TreeGrafter"/>
</dbReference>
<dbReference type="SUPFAM" id="SSF52374">
    <property type="entry name" value="Nucleotidylyl transferase"/>
    <property type="match status" value="1"/>
</dbReference>
<evidence type="ECO:0000256" key="9">
    <source>
        <dbReference type="RuleBase" id="RU363036"/>
    </source>
</evidence>
<dbReference type="GO" id="GO:0006436">
    <property type="term" value="P:tryptophanyl-tRNA aminoacylation"/>
    <property type="evidence" value="ECO:0007669"/>
    <property type="project" value="UniProtKB-UniRule"/>
</dbReference>
<name>A0A1F7JCV4_9BACT</name>
<evidence type="ECO:0000256" key="1">
    <source>
        <dbReference type="ARBA" id="ARBA00005594"/>
    </source>
</evidence>
<dbReference type="NCBIfam" id="TIGR00233">
    <property type="entry name" value="trpS"/>
    <property type="match status" value="1"/>
</dbReference>
<dbReference type="InterPro" id="IPR014729">
    <property type="entry name" value="Rossmann-like_a/b/a_fold"/>
</dbReference>
<dbReference type="Proteomes" id="UP000177418">
    <property type="component" value="Unassembled WGS sequence"/>
</dbReference>
<dbReference type="PANTHER" id="PTHR43766">
    <property type="entry name" value="TRYPTOPHAN--TRNA LIGASE, MITOCHONDRIAL"/>
    <property type="match status" value="1"/>
</dbReference>
<organism evidence="10 11">
    <name type="scientific">Candidatus Roizmanbacteria bacterium RIFCSPLOWO2_02_FULL_36_11</name>
    <dbReference type="NCBI Taxonomy" id="1802071"/>
    <lineage>
        <taxon>Bacteria</taxon>
        <taxon>Candidatus Roizmaniibacteriota</taxon>
    </lineage>
</organism>
<comment type="function">
    <text evidence="8">Catalyzes the attachment of tryptophan to tRNA(Trp).</text>
</comment>
<evidence type="ECO:0000313" key="10">
    <source>
        <dbReference type="EMBL" id="OGK53434.1"/>
    </source>
</evidence>
<feature type="binding site" evidence="8">
    <location>
        <begin position="19"/>
        <end position="20"/>
    </location>
    <ligand>
        <name>ATP</name>
        <dbReference type="ChEBI" id="CHEBI:30616"/>
    </ligand>
</feature>
<dbReference type="EMBL" id="MGAV01000019">
    <property type="protein sequence ID" value="OGK53434.1"/>
    <property type="molecule type" value="Genomic_DNA"/>
</dbReference>
<evidence type="ECO:0000256" key="8">
    <source>
        <dbReference type="HAMAP-Rule" id="MF_00140"/>
    </source>
</evidence>
<dbReference type="EC" id="6.1.1.2" evidence="8"/>
<keyword evidence="6 8" id="KW-0030">Aminoacyl-tRNA synthetase</keyword>
<evidence type="ECO:0000313" key="11">
    <source>
        <dbReference type="Proteomes" id="UP000177418"/>
    </source>
</evidence>
<comment type="similarity">
    <text evidence="1 8 9">Belongs to the class-I aminoacyl-tRNA synthetase family.</text>
</comment>
<evidence type="ECO:0000256" key="3">
    <source>
        <dbReference type="ARBA" id="ARBA00022741"/>
    </source>
</evidence>
<dbReference type="Pfam" id="PF00579">
    <property type="entry name" value="tRNA-synt_1b"/>
    <property type="match status" value="1"/>
</dbReference>
<keyword evidence="8" id="KW-0963">Cytoplasm</keyword>
<feature type="short sequence motif" description="'KMSKS' region" evidence="8">
    <location>
        <begin position="197"/>
        <end position="201"/>
    </location>
</feature>
<dbReference type="FunFam" id="1.10.240.10:FF:000002">
    <property type="entry name" value="Tryptophan--tRNA ligase"/>
    <property type="match status" value="1"/>
</dbReference>
<dbReference type="InterPro" id="IPR050203">
    <property type="entry name" value="Trp-tRNA_synthetase"/>
</dbReference>
<keyword evidence="5 8" id="KW-0648">Protein biosynthesis</keyword>
<sequence>MSKLTYFSGIQPTGNLHLGNYLGAIKQWVQMQSDPDCDLLFCIVDLHAITVPQDPEILRRKNRQVAALYIACGLDPKRVKIFIQSENPDHAYLAWIFSCMVPMGWMERMTQYKDKSKKQGERTSVGLFNYPILMACDFMLYDADLVPVGDDQKQHLELAADIGEKFNNIYGETFKIAKIYNQKETSRIMSLQNPSSKMSKSDIDPSGTINLLDSTDAIEKNVRRAVTDSGKDIIYSPQKPAIANLLAIYSGFSGISISELEKKYKGVNYGDFKNDLAKLLVKELSDIQDKYQKIINKPEYLDRILDEGRDFAISISSKKIALVKEKIGLSRSHS</sequence>
<comment type="caution">
    <text evidence="10">The sequence shown here is derived from an EMBL/GenBank/DDBJ whole genome shotgun (WGS) entry which is preliminary data.</text>
</comment>
<reference evidence="10 11" key="1">
    <citation type="journal article" date="2016" name="Nat. Commun.">
        <title>Thousands of microbial genomes shed light on interconnected biogeochemical processes in an aquifer system.</title>
        <authorList>
            <person name="Anantharaman K."/>
            <person name="Brown C.T."/>
            <person name="Hug L.A."/>
            <person name="Sharon I."/>
            <person name="Castelle C.J."/>
            <person name="Probst A.J."/>
            <person name="Thomas B.C."/>
            <person name="Singh A."/>
            <person name="Wilkins M.J."/>
            <person name="Karaoz U."/>
            <person name="Brodie E.L."/>
            <person name="Williams K.H."/>
            <person name="Hubbard S.S."/>
            <person name="Banfield J.F."/>
        </authorList>
    </citation>
    <scope>NUCLEOTIDE SEQUENCE [LARGE SCALE GENOMIC DNA]</scope>
</reference>
<feature type="short sequence motif" description="'HIGH' region" evidence="8">
    <location>
        <begin position="12"/>
        <end position="20"/>
    </location>
</feature>
<dbReference type="InterPro" id="IPR002306">
    <property type="entry name" value="Trp-tRNA-ligase"/>
</dbReference>
<dbReference type="PROSITE" id="PS00178">
    <property type="entry name" value="AA_TRNA_LIGASE_I"/>
    <property type="match status" value="1"/>
</dbReference>
<feature type="binding site" evidence="8">
    <location>
        <begin position="11"/>
        <end position="13"/>
    </location>
    <ligand>
        <name>ATP</name>
        <dbReference type="ChEBI" id="CHEBI:30616"/>
    </ligand>
</feature>
<dbReference type="InterPro" id="IPR024109">
    <property type="entry name" value="Trp-tRNA-ligase_bac-type"/>
</dbReference>
<dbReference type="PANTHER" id="PTHR43766:SF1">
    <property type="entry name" value="TRYPTOPHAN--TRNA LIGASE, MITOCHONDRIAL"/>
    <property type="match status" value="1"/>
</dbReference>
<proteinExistence type="inferred from homology"/>
<dbReference type="Gene3D" id="1.10.240.10">
    <property type="entry name" value="Tyrosyl-Transfer RNA Synthetase"/>
    <property type="match status" value="1"/>
</dbReference>
<feature type="binding site" evidence="8">
    <location>
        <begin position="149"/>
        <end position="151"/>
    </location>
    <ligand>
        <name>ATP</name>
        <dbReference type="ChEBI" id="CHEBI:30616"/>
    </ligand>
</feature>
<dbReference type="InterPro" id="IPR002305">
    <property type="entry name" value="aa-tRNA-synth_Ic"/>
</dbReference>
<dbReference type="PRINTS" id="PR01039">
    <property type="entry name" value="TRNASYNTHTRP"/>
</dbReference>
<dbReference type="InterPro" id="IPR001412">
    <property type="entry name" value="aa-tRNA-synth_I_CS"/>
</dbReference>
<dbReference type="CDD" id="cd00806">
    <property type="entry name" value="TrpRS_core"/>
    <property type="match status" value="1"/>
</dbReference>
<feature type="binding site" evidence="8">
    <location>
        <position position="188"/>
    </location>
    <ligand>
        <name>ATP</name>
        <dbReference type="ChEBI" id="CHEBI:30616"/>
    </ligand>
</feature>
<feature type="binding site" evidence="8">
    <location>
        <begin position="197"/>
        <end position="201"/>
    </location>
    <ligand>
        <name>ATP</name>
        <dbReference type="ChEBI" id="CHEBI:30616"/>
    </ligand>
</feature>
<evidence type="ECO:0000256" key="7">
    <source>
        <dbReference type="ARBA" id="ARBA00049929"/>
    </source>
</evidence>
<dbReference type="AlphaFoldDB" id="A0A1F7JCV4"/>
<evidence type="ECO:0000256" key="6">
    <source>
        <dbReference type="ARBA" id="ARBA00023146"/>
    </source>
</evidence>
<dbReference type="Gene3D" id="3.40.50.620">
    <property type="entry name" value="HUPs"/>
    <property type="match status" value="1"/>
</dbReference>
<feature type="binding site" evidence="8">
    <location>
        <position position="137"/>
    </location>
    <ligand>
        <name>L-tryptophan</name>
        <dbReference type="ChEBI" id="CHEBI:57912"/>
    </ligand>
</feature>
<gene>
    <name evidence="8" type="primary">trpS</name>
    <name evidence="10" type="ORF">A3H78_02775</name>
</gene>
<dbReference type="GO" id="GO:0004830">
    <property type="term" value="F:tryptophan-tRNA ligase activity"/>
    <property type="evidence" value="ECO:0007669"/>
    <property type="project" value="UniProtKB-UniRule"/>
</dbReference>
<keyword evidence="3 8" id="KW-0547">Nucleotide-binding</keyword>
<protein>
    <recommendedName>
        <fullName evidence="8">Tryptophan--tRNA ligase</fullName>
        <ecNumber evidence="8">6.1.1.2</ecNumber>
    </recommendedName>
    <alternativeName>
        <fullName evidence="8">Tryptophanyl-tRNA synthetase</fullName>
        <shortName evidence="8">TrpRS</shortName>
    </alternativeName>
</protein>
<keyword evidence="2 8" id="KW-0436">Ligase</keyword>
<keyword evidence="4 8" id="KW-0067">ATP-binding</keyword>
<evidence type="ECO:0000256" key="2">
    <source>
        <dbReference type="ARBA" id="ARBA00022598"/>
    </source>
</evidence>